<dbReference type="AlphaFoldDB" id="A0A850PFJ6"/>
<dbReference type="Gene3D" id="3.40.710.10">
    <property type="entry name" value="DD-peptidase/beta-lactamase superfamily"/>
    <property type="match status" value="1"/>
</dbReference>
<comment type="caution">
    <text evidence="12">The sequence shown here is derived from an EMBL/GenBank/DDBJ whole genome shotgun (WGS) entry which is preliminary data.</text>
</comment>
<keyword evidence="2" id="KW-0732">Signal</keyword>
<dbReference type="PRINTS" id="PR00725">
    <property type="entry name" value="DADACBPTASE1"/>
</dbReference>
<feature type="active site" description="Proton acceptor" evidence="7">
    <location>
        <position position="100"/>
    </location>
</feature>
<proteinExistence type="inferred from homology"/>
<dbReference type="InterPro" id="IPR012338">
    <property type="entry name" value="Beta-lactam/transpept-like"/>
</dbReference>
<evidence type="ECO:0000256" key="2">
    <source>
        <dbReference type="ARBA" id="ARBA00022729"/>
    </source>
</evidence>
<evidence type="ECO:0000256" key="1">
    <source>
        <dbReference type="ARBA" id="ARBA00007164"/>
    </source>
</evidence>
<dbReference type="GO" id="GO:0009252">
    <property type="term" value="P:peptidoglycan biosynthetic process"/>
    <property type="evidence" value="ECO:0007669"/>
    <property type="project" value="UniProtKB-KW"/>
</dbReference>
<dbReference type="Pfam" id="PF00768">
    <property type="entry name" value="Peptidase_S11"/>
    <property type="match status" value="1"/>
</dbReference>
<keyword evidence="4" id="KW-0133">Cell shape</keyword>
<keyword evidence="3" id="KW-0378">Hydrolase</keyword>
<dbReference type="InterPro" id="IPR018044">
    <property type="entry name" value="Peptidase_S11"/>
</dbReference>
<keyword evidence="6" id="KW-0961">Cell wall biogenesis/degradation</keyword>
<keyword evidence="12" id="KW-0121">Carboxypeptidase</keyword>
<dbReference type="GO" id="GO:0071555">
    <property type="term" value="P:cell wall organization"/>
    <property type="evidence" value="ECO:0007669"/>
    <property type="project" value="UniProtKB-KW"/>
</dbReference>
<evidence type="ECO:0000256" key="10">
    <source>
        <dbReference type="SAM" id="MobiDB-lite"/>
    </source>
</evidence>
<gene>
    <name evidence="12" type="ORF">HUK82_11700</name>
</gene>
<dbReference type="PANTHER" id="PTHR21581">
    <property type="entry name" value="D-ALANYL-D-ALANINE CARBOXYPEPTIDASE"/>
    <property type="match status" value="1"/>
</dbReference>
<dbReference type="GO" id="GO:0009002">
    <property type="term" value="F:serine-type D-Ala-D-Ala carboxypeptidase activity"/>
    <property type="evidence" value="ECO:0007669"/>
    <property type="project" value="InterPro"/>
</dbReference>
<evidence type="ECO:0000256" key="9">
    <source>
        <dbReference type="RuleBase" id="RU004016"/>
    </source>
</evidence>
<sequence>MRGWLRGRGTAACSSTQGATPSAVHAGAPRCFRSDPRRTVALARAAGLLACLTGGVLASARPAHAQYVGQISAFVIDSRTGAVLSQLNPDLRRYPASLTKLMTLYVAFKALRNGQITLDQAVPVSAHASSMEPSKLGLVPGTYLTVEQAILGLVTKSANDAACALGELIAGGDESRFAAIMTQQAQALGMTNTVFRNASGLPDPEQMTTARDLSTLTRHLIADFPDDYHYFAVPGFLFHGHLVPNHDPMLKIYPGADGLKTGYTADAGHNLVTSAVRDDVRLVGVVMGARTNPQRSVVMAHLLDDGFAQEGVAPVVRPLVMARTRRRFGGRAAIALAAASRSIAGSAPAEVAELPETPRHGQHGRLRHVAAPPLKHAADTVRSHAPASAHGAHVRLVSTRVPAHPAHRKTRG</sequence>
<dbReference type="SUPFAM" id="SSF56601">
    <property type="entry name" value="beta-lactamase/transpeptidase-like"/>
    <property type="match status" value="1"/>
</dbReference>
<feature type="active site" evidence="7">
    <location>
        <position position="157"/>
    </location>
</feature>
<evidence type="ECO:0000256" key="6">
    <source>
        <dbReference type="ARBA" id="ARBA00023316"/>
    </source>
</evidence>
<reference evidence="12 13" key="1">
    <citation type="submission" date="2020-06" db="EMBL/GenBank/DDBJ databases">
        <title>Description of novel acetic acid bacteria.</title>
        <authorList>
            <person name="Sombolestani A."/>
        </authorList>
    </citation>
    <scope>NUCLEOTIDE SEQUENCE [LARGE SCALE GENOMIC DNA]</scope>
    <source>
        <strain evidence="12 13">LMG 27010</strain>
    </source>
</reference>
<feature type="region of interest" description="Disordered" evidence="10">
    <location>
        <begin position="377"/>
        <end position="412"/>
    </location>
</feature>
<evidence type="ECO:0000256" key="3">
    <source>
        <dbReference type="ARBA" id="ARBA00022801"/>
    </source>
</evidence>
<feature type="binding site" evidence="8">
    <location>
        <position position="260"/>
    </location>
    <ligand>
        <name>substrate</name>
    </ligand>
</feature>
<protein>
    <submittedName>
        <fullName evidence="12">D-alanyl-D-alanine carboxypeptidase</fullName>
    </submittedName>
</protein>
<evidence type="ECO:0000256" key="5">
    <source>
        <dbReference type="ARBA" id="ARBA00022984"/>
    </source>
</evidence>
<evidence type="ECO:0000259" key="11">
    <source>
        <dbReference type="Pfam" id="PF00768"/>
    </source>
</evidence>
<dbReference type="Proteomes" id="UP000585665">
    <property type="component" value="Unassembled WGS sequence"/>
</dbReference>
<keyword evidence="13" id="KW-1185">Reference proteome</keyword>
<name>A0A850PFJ6_9PROT</name>
<dbReference type="PANTHER" id="PTHR21581:SF6">
    <property type="entry name" value="TRAFFICKING PROTEIN PARTICLE COMPLEX SUBUNIT 12"/>
    <property type="match status" value="1"/>
</dbReference>
<feature type="region of interest" description="Disordered" evidence="10">
    <location>
        <begin position="1"/>
        <end position="26"/>
    </location>
</feature>
<evidence type="ECO:0000256" key="4">
    <source>
        <dbReference type="ARBA" id="ARBA00022960"/>
    </source>
</evidence>
<dbReference type="GO" id="GO:0008360">
    <property type="term" value="P:regulation of cell shape"/>
    <property type="evidence" value="ECO:0007669"/>
    <property type="project" value="UniProtKB-KW"/>
</dbReference>
<keyword evidence="5" id="KW-0573">Peptidoglycan synthesis</keyword>
<organism evidence="12 13">
    <name type="scientific">Ameyamaea chiangmaiensis</name>
    <dbReference type="NCBI Taxonomy" id="442969"/>
    <lineage>
        <taxon>Bacteria</taxon>
        <taxon>Pseudomonadati</taxon>
        <taxon>Pseudomonadota</taxon>
        <taxon>Alphaproteobacteria</taxon>
        <taxon>Acetobacterales</taxon>
        <taxon>Acetobacteraceae</taxon>
        <taxon>Ameyamaea</taxon>
    </lineage>
</organism>
<feature type="domain" description="Peptidase S11 D-alanyl-D-alanine carboxypeptidase A N-terminal" evidence="11">
    <location>
        <begin position="70"/>
        <end position="291"/>
    </location>
</feature>
<dbReference type="InterPro" id="IPR001967">
    <property type="entry name" value="Peptidase_S11_N"/>
</dbReference>
<dbReference type="EMBL" id="JABXXR010000102">
    <property type="protein sequence ID" value="NVN41220.1"/>
    <property type="molecule type" value="Genomic_DNA"/>
</dbReference>
<evidence type="ECO:0000256" key="8">
    <source>
        <dbReference type="PIRSR" id="PIRSR618044-2"/>
    </source>
</evidence>
<evidence type="ECO:0000313" key="12">
    <source>
        <dbReference type="EMBL" id="NVN41220.1"/>
    </source>
</evidence>
<comment type="similarity">
    <text evidence="1 9">Belongs to the peptidase S11 family.</text>
</comment>
<feature type="active site" description="Acyl-ester intermediate" evidence="7">
    <location>
        <position position="97"/>
    </location>
</feature>
<evidence type="ECO:0000256" key="7">
    <source>
        <dbReference type="PIRSR" id="PIRSR618044-1"/>
    </source>
</evidence>
<dbReference type="GO" id="GO:0006508">
    <property type="term" value="P:proteolysis"/>
    <property type="evidence" value="ECO:0007669"/>
    <property type="project" value="InterPro"/>
</dbReference>
<keyword evidence="12" id="KW-0645">Protease</keyword>
<accession>A0A850PFJ6</accession>
<evidence type="ECO:0000313" key="13">
    <source>
        <dbReference type="Proteomes" id="UP000585665"/>
    </source>
</evidence>